<name>A0A7R9BQU9_9CRUS</name>
<gene>
    <name evidence="2" type="ORF">NMOB1V02_LOCUS6616</name>
</gene>
<feature type="region of interest" description="Disordered" evidence="1">
    <location>
        <begin position="158"/>
        <end position="313"/>
    </location>
</feature>
<dbReference type="Proteomes" id="UP000678499">
    <property type="component" value="Unassembled WGS sequence"/>
</dbReference>
<dbReference type="AlphaFoldDB" id="A0A7R9BQU9"/>
<dbReference type="InterPro" id="IPR016024">
    <property type="entry name" value="ARM-type_fold"/>
</dbReference>
<feature type="non-terminal residue" evidence="2">
    <location>
        <position position="1"/>
    </location>
</feature>
<feature type="compositionally biased region" description="Basic and acidic residues" evidence="1">
    <location>
        <begin position="175"/>
        <end position="184"/>
    </location>
</feature>
<protein>
    <submittedName>
        <fullName evidence="2">Uncharacterized protein</fullName>
    </submittedName>
</protein>
<reference evidence="2" key="1">
    <citation type="submission" date="2020-11" db="EMBL/GenBank/DDBJ databases">
        <authorList>
            <person name="Tran Van P."/>
        </authorList>
    </citation>
    <scope>NUCLEOTIDE SEQUENCE</scope>
</reference>
<feature type="compositionally biased region" description="Basic and acidic residues" evidence="1">
    <location>
        <begin position="1"/>
        <end position="13"/>
    </location>
</feature>
<feature type="compositionally biased region" description="Acidic residues" evidence="1">
    <location>
        <begin position="280"/>
        <end position="303"/>
    </location>
</feature>
<accession>A0A7R9BQU9</accession>
<feature type="compositionally biased region" description="Polar residues" evidence="1">
    <location>
        <begin position="236"/>
        <end position="252"/>
    </location>
</feature>
<feature type="compositionally biased region" description="Acidic residues" evidence="1">
    <location>
        <begin position="223"/>
        <end position="233"/>
    </location>
</feature>
<sequence length="451" mass="51358">CIDFEMKSREVQTRGKGFAPKPLTRKDRRKQERKDKKAMKHAFLLKLVGKMPQKDEKVVENPSKPPSSKAKQKKTVTFSDNTESVKRTKAEKTAKEYEAVRRKNLRRDNKEEDKEIKRLEKKLKLNKRKKKSLPQSFLSDGLDYLLDMCDPEKAANISSSAAYGDSGSEFEEDFRESTKNHLSDETLPDSALKKKSRFVERQKKEEFENVEKTDSMVLSSDSEASDLESDEEPEKSSTVKNRQAGGSTSSCAESDDEAPIRKKSESDFVMDYNTPHGSESDESDDESENCDEAEAVDANDSENENSGQWEDIYGRSRDKEGNVVNADVSFYLLNCKLCLEVEFCAALFASHSRNDMCRALNTSMMDSLVTKVLTPEKLLMEPAMLVALLHVHIGCEVGANFVEMLVKWFDELHSSDEALIAEDRRLDNIIFLLCHLQNFKVLRMFIFVLLC</sequence>
<dbReference type="SUPFAM" id="SSF48371">
    <property type="entry name" value="ARM repeat"/>
    <property type="match status" value="1"/>
</dbReference>
<dbReference type="EMBL" id="OA883445">
    <property type="protein sequence ID" value="CAD7278924.1"/>
    <property type="molecule type" value="Genomic_DNA"/>
</dbReference>
<feature type="region of interest" description="Disordered" evidence="1">
    <location>
        <begin position="1"/>
        <end position="115"/>
    </location>
</feature>
<dbReference type="OrthoDB" id="10260961at2759"/>
<organism evidence="2">
    <name type="scientific">Notodromas monacha</name>
    <dbReference type="NCBI Taxonomy" id="399045"/>
    <lineage>
        <taxon>Eukaryota</taxon>
        <taxon>Metazoa</taxon>
        <taxon>Ecdysozoa</taxon>
        <taxon>Arthropoda</taxon>
        <taxon>Crustacea</taxon>
        <taxon>Oligostraca</taxon>
        <taxon>Ostracoda</taxon>
        <taxon>Podocopa</taxon>
        <taxon>Podocopida</taxon>
        <taxon>Cypridocopina</taxon>
        <taxon>Cypridoidea</taxon>
        <taxon>Cyprididae</taxon>
        <taxon>Notodromas</taxon>
    </lineage>
</organism>
<evidence type="ECO:0000256" key="1">
    <source>
        <dbReference type="SAM" id="MobiDB-lite"/>
    </source>
</evidence>
<feature type="compositionally biased region" description="Basic and acidic residues" evidence="1">
    <location>
        <begin position="197"/>
        <end position="214"/>
    </location>
</feature>
<evidence type="ECO:0000313" key="2">
    <source>
        <dbReference type="EMBL" id="CAD7278924.1"/>
    </source>
</evidence>
<keyword evidence="3" id="KW-1185">Reference proteome</keyword>
<dbReference type="EMBL" id="CAJPEX010001408">
    <property type="protein sequence ID" value="CAG0919076.1"/>
    <property type="molecule type" value="Genomic_DNA"/>
</dbReference>
<proteinExistence type="predicted"/>
<evidence type="ECO:0000313" key="3">
    <source>
        <dbReference type="Proteomes" id="UP000678499"/>
    </source>
</evidence>
<feature type="compositionally biased region" description="Basic and acidic residues" evidence="1">
    <location>
        <begin position="83"/>
        <end position="115"/>
    </location>
</feature>